<sequence>MTATAKRKPDFERQRQAIWYGAGNLSEEARAACAHHVPASWFKDSTRDRRGQTDAERLLTGIDHAIGFFDVRGGGLTAAGNAVVSDVQSITSAAQRLLLAIQMADEAARGAIDLHAAASIPPDPDQLQLTDTSLMAVHPFQALRHMGHLDVACVIREAGIYEDRSRSFLAALWDVASDVVNLGEQIVARTEKGPNIRPDRLNAEAMARSIVAHASAELGRCLPVSPWVADLIHQAASLRGVTIGKQVALREVRAYASRHKDRSRRLA</sequence>
<evidence type="ECO:0000313" key="2">
    <source>
        <dbReference type="Proteomes" id="UP001589834"/>
    </source>
</evidence>
<accession>A0ABV6PUJ2</accession>
<dbReference type="RefSeq" id="WP_377482936.1">
    <property type="nucleotide sequence ID" value="NZ_JBHLTN010000018.1"/>
</dbReference>
<dbReference type="Proteomes" id="UP001589834">
    <property type="component" value="Unassembled WGS sequence"/>
</dbReference>
<protein>
    <submittedName>
        <fullName evidence="1">Uncharacterized protein</fullName>
    </submittedName>
</protein>
<dbReference type="EMBL" id="JBHLTN010000018">
    <property type="protein sequence ID" value="MFC0593052.1"/>
    <property type="molecule type" value="Genomic_DNA"/>
</dbReference>
<name>A0ABV6PUJ2_9BURK</name>
<comment type="caution">
    <text evidence="1">The sequence shown here is derived from an EMBL/GenBank/DDBJ whole genome shotgun (WGS) entry which is preliminary data.</text>
</comment>
<reference evidence="1 2" key="1">
    <citation type="submission" date="2024-09" db="EMBL/GenBank/DDBJ databases">
        <authorList>
            <person name="Sun Q."/>
            <person name="Mori K."/>
        </authorList>
    </citation>
    <scope>NUCLEOTIDE SEQUENCE [LARGE SCALE GENOMIC DNA]</scope>
    <source>
        <strain evidence="1 2">NCAIM B.02336</strain>
    </source>
</reference>
<gene>
    <name evidence="1" type="ORF">ACFFGG_10830</name>
</gene>
<organism evidence="1 2">
    <name type="scientific">Ottowia pentelensis</name>
    <dbReference type="NCBI Taxonomy" id="511108"/>
    <lineage>
        <taxon>Bacteria</taxon>
        <taxon>Pseudomonadati</taxon>
        <taxon>Pseudomonadota</taxon>
        <taxon>Betaproteobacteria</taxon>
        <taxon>Burkholderiales</taxon>
        <taxon>Comamonadaceae</taxon>
        <taxon>Ottowia</taxon>
    </lineage>
</organism>
<proteinExistence type="predicted"/>
<evidence type="ECO:0000313" key="1">
    <source>
        <dbReference type="EMBL" id="MFC0593052.1"/>
    </source>
</evidence>
<keyword evidence="2" id="KW-1185">Reference proteome</keyword>